<dbReference type="STRING" id="40148.A0A0E0AJW9"/>
<evidence type="ECO:0000259" key="1">
    <source>
        <dbReference type="Pfam" id="PF12776"/>
    </source>
</evidence>
<dbReference type="InterPro" id="IPR058594">
    <property type="entry name" value="PB1-like_dom_pln"/>
</dbReference>
<dbReference type="PANTHER" id="PTHR46250:SF4">
    <property type="entry name" value="MYB_SANT-LIKE DOMAIN-CONTAINING PROTEIN"/>
    <property type="match status" value="1"/>
</dbReference>
<protein>
    <submittedName>
        <fullName evidence="3">Uncharacterized protein</fullName>
    </submittedName>
</protein>
<accession>A0A0E0AJW9</accession>
<name>A0A0E0AJW9_9ORYZ</name>
<dbReference type="Proteomes" id="UP000026961">
    <property type="component" value="Chromosome 7"/>
</dbReference>
<reference evidence="3" key="1">
    <citation type="submission" date="2015-04" db="UniProtKB">
        <authorList>
            <consortium name="EnsemblPlants"/>
        </authorList>
    </citation>
    <scope>IDENTIFICATION</scope>
</reference>
<reference evidence="3" key="2">
    <citation type="submission" date="2018-05" db="EMBL/GenBank/DDBJ databases">
        <title>OgluRS3 (Oryza glumaepatula Reference Sequence Version 3).</title>
        <authorList>
            <person name="Zhang J."/>
            <person name="Kudrna D."/>
            <person name="Lee S."/>
            <person name="Talag J."/>
            <person name="Welchert J."/>
            <person name="Wing R.A."/>
        </authorList>
    </citation>
    <scope>NUCLEOTIDE SEQUENCE [LARGE SCALE GENOMIC DNA]</scope>
</reference>
<dbReference type="Pfam" id="PF12776">
    <property type="entry name" value="Myb_DNA-bind_3"/>
    <property type="match status" value="1"/>
</dbReference>
<dbReference type="Gramene" id="OGLUM07G14040.1">
    <property type="protein sequence ID" value="OGLUM07G14040.1"/>
    <property type="gene ID" value="OGLUM07G14040"/>
</dbReference>
<proteinExistence type="predicted"/>
<keyword evidence="4" id="KW-1185">Reference proteome</keyword>
<dbReference type="PANTHER" id="PTHR46250">
    <property type="entry name" value="MYB/SANT-LIKE DNA-BINDING DOMAIN PROTEIN-RELATED"/>
    <property type="match status" value="1"/>
</dbReference>
<feature type="domain" description="PB1-like" evidence="2">
    <location>
        <begin position="19"/>
        <end position="73"/>
    </location>
</feature>
<dbReference type="Pfam" id="PF26130">
    <property type="entry name" value="PB1-like"/>
    <property type="match status" value="1"/>
</dbReference>
<evidence type="ECO:0000313" key="3">
    <source>
        <dbReference type="EnsemblPlants" id="OGLUM07G14040.1"/>
    </source>
</evidence>
<sequence>MPLSRTLRRPLPRKGIKTHMAKDVGFKGGDELFYAIPGYSLENGIDKLHDDHSVRKMLNFAKKGKSMEIYIKHLEQGVSATPIFGQDVEDNHVEETKKAKESKLTTKKRDKRTWTAEEEKLLIDILYDMNDSSWKVDTGHKSGYLTFIEKEMAKVLPRADLKADPHIKSKVKILKKQLSYILEIQQNGSGFGWDDENKMVTRDRDIYMGWAKD</sequence>
<dbReference type="AlphaFoldDB" id="A0A0E0AJW9"/>
<dbReference type="InterPro" id="IPR024752">
    <property type="entry name" value="Myb/SANT-like_dom"/>
</dbReference>
<organism evidence="3">
    <name type="scientific">Oryza glumipatula</name>
    <dbReference type="NCBI Taxonomy" id="40148"/>
    <lineage>
        <taxon>Eukaryota</taxon>
        <taxon>Viridiplantae</taxon>
        <taxon>Streptophyta</taxon>
        <taxon>Embryophyta</taxon>
        <taxon>Tracheophyta</taxon>
        <taxon>Spermatophyta</taxon>
        <taxon>Magnoliopsida</taxon>
        <taxon>Liliopsida</taxon>
        <taxon>Poales</taxon>
        <taxon>Poaceae</taxon>
        <taxon>BOP clade</taxon>
        <taxon>Oryzoideae</taxon>
        <taxon>Oryzeae</taxon>
        <taxon>Oryzinae</taxon>
        <taxon>Oryza</taxon>
    </lineage>
</organism>
<feature type="domain" description="Myb/SANT-like" evidence="1">
    <location>
        <begin position="113"/>
        <end position="205"/>
    </location>
</feature>
<dbReference type="EnsemblPlants" id="OGLUM07G14040.1">
    <property type="protein sequence ID" value="OGLUM07G14040.1"/>
    <property type="gene ID" value="OGLUM07G14040"/>
</dbReference>
<evidence type="ECO:0000313" key="4">
    <source>
        <dbReference type="Proteomes" id="UP000026961"/>
    </source>
</evidence>
<evidence type="ECO:0000259" key="2">
    <source>
        <dbReference type="Pfam" id="PF26130"/>
    </source>
</evidence>
<dbReference type="HOGENOM" id="CLU_1296122_0_0_1"/>